<evidence type="ECO:0000256" key="4">
    <source>
        <dbReference type="ARBA" id="ARBA00022692"/>
    </source>
</evidence>
<reference evidence="9" key="1">
    <citation type="submission" date="2022-07" db="EMBL/GenBank/DDBJ databases">
        <title>Phylogenomic reconstructions and comparative analyses of Kickxellomycotina fungi.</title>
        <authorList>
            <person name="Reynolds N.K."/>
            <person name="Stajich J.E."/>
            <person name="Barry K."/>
            <person name="Grigoriev I.V."/>
            <person name="Crous P."/>
            <person name="Smith M.E."/>
        </authorList>
    </citation>
    <scope>NUCLEOTIDE SEQUENCE</scope>
    <source>
        <strain evidence="9">NRRL 3115</strain>
    </source>
</reference>
<sequence>MIIDTAQPVNVVTAFGLQWPDAFRLRGSVIRLAFPGVLLMTGYGVGIAFLINKYSYLSINLTVMSLISLVLSLLLVFRTNSAYDRFWEGRKLWQDIKVFSRNIIRTCWCCVMEKSIEDAVQKRQALKNVAAFVISVKHYLRGEDGIDYADYDGLLSPEFRLAYSTRGAAYNYGSISGIGGSSPLRGADSSTILQAQQAKEGWERADDIPLPMQLLYELQKYSELIQDNHLIHLPYYTILITYITTLGTLLGGCERIISTPIPLAYRIHLQHALYLYLLVLPWALGSMGLAKTIIIQFVISFMMIGIDAISREIQNPFGYDSNDLPLDAYCDTILVELNYALNHRSPKSLETVENTLSEHSAGTDAK</sequence>
<dbReference type="GO" id="GO:0005886">
    <property type="term" value="C:plasma membrane"/>
    <property type="evidence" value="ECO:0007669"/>
    <property type="project" value="UniProtKB-SubCell"/>
</dbReference>
<evidence type="ECO:0000256" key="5">
    <source>
        <dbReference type="ARBA" id="ARBA00022989"/>
    </source>
</evidence>
<evidence type="ECO:0000256" key="6">
    <source>
        <dbReference type="ARBA" id="ARBA00023065"/>
    </source>
</evidence>
<keyword evidence="3" id="KW-1003">Cell membrane</keyword>
<keyword evidence="5 8" id="KW-1133">Transmembrane helix</keyword>
<evidence type="ECO:0000256" key="3">
    <source>
        <dbReference type="ARBA" id="ARBA00022475"/>
    </source>
</evidence>
<proteinExistence type="predicted"/>
<feature type="transmembrane region" description="Helical" evidence="8">
    <location>
        <begin position="57"/>
        <end position="77"/>
    </location>
</feature>
<organism evidence="9 10">
    <name type="scientific">Coemansia spiralis</name>
    <dbReference type="NCBI Taxonomy" id="417178"/>
    <lineage>
        <taxon>Eukaryota</taxon>
        <taxon>Fungi</taxon>
        <taxon>Fungi incertae sedis</taxon>
        <taxon>Zoopagomycota</taxon>
        <taxon>Kickxellomycotina</taxon>
        <taxon>Kickxellomycetes</taxon>
        <taxon>Kickxellales</taxon>
        <taxon>Kickxellaceae</taxon>
        <taxon>Coemansia</taxon>
    </lineage>
</organism>
<dbReference type="GO" id="GO:0005254">
    <property type="term" value="F:chloride channel activity"/>
    <property type="evidence" value="ECO:0007669"/>
    <property type="project" value="InterPro"/>
</dbReference>
<dbReference type="Proteomes" id="UP001151518">
    <property type="component" value="Unassembled WGS sequence"/>
</dbReference>
<protein>
    <submittedName>
        <fullName evidence="9">Uncharacterized protein</fullName>
    </submittedName>
</protein>
<keyword evidence="7 8" id="KW-0472">Membrane</keyword>
<dbReference type="EMBL" id="JANBTW010000047">
    <property type="protein sequence ID" value="KAJ2675512.1"/>
    <property type="molecule type" value="Genomic_DNA"/>
</dbReference>
<accession>A0A9W8G6C7</accession>
<dbReference type="PANTHER" id="PTHR33281:SF19">
    <property type="entry name" value="VOLTAGE-DEPENDENT ANION CHANNEL-FORMING PROTEIN YNEE"/>
    <property type="match status" value="1"/>
</dbReference>
<keyword evidence="4 8" id="KW-0812">Transmembrane</keyword>
<keyword evidence="2" id="KW-0813">Transport</keyword>
<dbReference type="InterPro" id="IPR044669">
    <property type="entry name" value="YneE/VCCN1/2-like"/>
</dbReference>
<evidence type="ECO:0000313" key="9">
    <source>
        <dbReference type="EMBL" id="KAJ2675512.1"/>
    </source>
</evidence>
<comment type="subcellular location">
    <subcellularLocation>
        <location evidence="1">Cell membrane</location>
        <topology evidence="1">Multi-pass membrane protein</topology>
    </subcellularLocation>
</comment>
<comment type="caution">
    <text evidence="9">The sequence shown here is derived from an EMBL/GenBank/DDBJ whole genome shotgun (WGS) entry which is preliminary data.</text>
</comment>
<dbReference type="PANTHER" id="PTHR33281">
    <property type="entry name" value="UPF0187 PROTEIN YNEE"/>
    <property type="match status" value="1"/>
</dbReference>
<evidence type="ECO:0000256" key="1">
    <source>
        <dbReference type="ARBA" id="ARBA00004651"/>
    </source>
</evidence>
<gene>
    <name evidence="9" type="ORF">GGI25_003929</name>
</gene>
<dbReference type="Pfam" id="PF25539">
    <property type="entry name" value="Bestrophin_2"/>
    <property type="match status" value="1"/>
</dbReference>
<feature type="transmembrane region" description="Helical" evidence="8">
    <location>
        <begin position="273"/>
        <end position="306"/>
    </location>
</feature>
<evidence type="ECO:0000256" key="2">
    <source>
        <dbReference type="ARBA" id="ARBA00022448"/>
    </source>
</evidence>
<feature type="transmembrane region" description="Helical" evidence="8">
    <location>
        <begin position="32"/>
        <end position="51"/>
    </location>
</feature>
<dbReference type="AlphaFoldDB" id="A0A9W8G6C7"/>
<dbReference type="OrthoDB" id="1368at2759"/>
<keyword evidence="6" id="KW-0406">Ion transport</keyword>
<name>A0A9W8G6C7_9FUNG</name>
<evidence type="ECO:0000256" key="8">
    <source>
        <dbReference type="SAM" id="Phobius"/>
    </source>
</evidence>
<evidence type="ECO:0000256" key="7">
    <source>
        <dbReference type="ARBA" id="ARBA00023136"/>
    </source>
</evidence>
<evidence type="ECO:0000313" key="10">
    <source>
        <dbReference type="Proteomes" id="UP001151518"/>
    </source>
</evidence>